<evidence type="ECO:0000313" key="1">
    <source>
        <dbReference type="EMBL" id="KAJ8886691.1"/>
    </source>
</evidence>
<sequence>MTRPPVHNQYWFRPCNIVLQWWRYLSFADMLMVHDDFRKNSVCACHVYAERYTNIRQQVQQLFANLLNELCKTGMAREEGEIINYIAAVALNQQVSSRATASWSGMSQAIVLHILYYHKFHLYHVSLHQELHGNDFEYRTTLCSCILFSEETLTNQGEVNLENRKYALLVSTQSPLASSSEMSTSMECKCVVWNCEPISYKPIFIEGALDSLKYVTLLTDDLPQMLVCLPLHTRKIELALWWCSGLGDSPPTKAIQVRFLMGSPSVFRIFLGNIPFPPPFHSDAAVYLLRCTLIASQDLDVTSHLNLFRQLQLVFTNFFRNRGIGRRFGLGALTANLDSEHPALSFWPSGHHIVFHHYGFHHVACQYAAILDRYI</sequence>
<dbReference type="Proteomes" id="UP001159363">
    <property type="component" value="Chromosome X"/>
</dbReference>
<protein>
    <submittedName>
        <fullName evidence="1">Uncharacterized protein</fullName>
    </submittedName>
</protein>
<proteinExistence type="predicted"/>
<accession>A0ABQ9HQU0</accession>
<dbReference type="PANTHER" id="PTHR47326:SF1">
    <property type="entry name" value="HTH PSQ-TYPE DOMAIN-CONTAINING PROTEIN"/>
    <property type="match status" value="1"/>
</dbReference>
<name>A0ABQ9HQU0_9NEOP</name>
<comment type="caution">
    <text evidence="1">The sequence shown here is derived from an EMBL/GenBank/DDBJ whole genome shotgun (WGS) entry which is preliminary data.</text>
</comment>
<organism evidence="1 2">
    <name type="scientific">Dryococelus australis</name>
    <dbReference type="NCBI Taxonomy" id="614101"/>
    <lineage>
        <taxon>Eukaryota</taxon>
        <taxon>Metazoa</taxon>
        <taxon>Ecdysozoa</taxon>
        <taxon>Arthropoda</taxon>
        <taxon>Hexapoda</taxon>
        <taxon>Insecta</taxon>
        <taxon>Pterygota</taxon>
        <taxon>Neoptera</taxon>
        <taxon>Polyneoptera</taxon>
        <taxon>Phasmatodea</taxon>
        <taxon>Verophasmatodea</taxon>
        <taxon>Anareolatae</taxon>
        <taxon>Phasmatidae</taxon>
        <taxon>Eurycanthinae</taxon>
        <taxon>Dryococelus</taxon>
    </lineage>
</organism>
<evidence type="ECO:0000313" key="2">
    <source>
        <dbReference type="Proteomes" id="UP001159363"/>
    </source>
</evidence>
<keyword evidence="2" id="KW-1185">Reference proteome</keyword>
<dbReference type="EMBL" id="JARBHB010000004">
    <property type="protein sequence ID" value="KAJ8886691.1"/>
    <property type="molecule type" value="Genomic_DNA"/>
</dbReference>
<gene>
    <name evidence="1" type="ORF">PR048_012903</name>
</gene>
<reference evidence="1 2" key="1">
    <citation type="submission" date="2023-02" db="EMBL/GenBank/DDBJ databases">
        <title>LHISI_Scaffold_Assembly.</title>
        <authorList>
            <person name="Stuart O.P."/>
            <person name="Cleave R."/>
            <person name="Magrath M.J.L."/>
            <person name="Mikheyev A.S."/>
        </authorList>
    </citation>
    <scope>NUCLEOTIDE SEQUENCE [LARGE SCALE GENOMIC DNA]</scope>
    <source>
        <strain evidence="1">Daus_M_001</strain>
        <tissue evidence="1">Leg muscle</tissue>
    </source>
</reference>
<dbReference type="PANTHER" id="PTHR47326">
    <property type="entry name" value="TRANSPOSABLE ELEMENT TC3 TRANSPOSASE-LIKE PROTEIN"/>
    <property type="match status" value="1"/>
</dbReference>